<evidence type="ECO:0000313" key="2">
    <source>
        <dbReference type="Proteomes" id="UP000664545"/>
    </source>
</evidence>
<dbReference type="Proteomes" id="UP000664545">
    <property type="component" value="Unassembled WGS sequence"/>
</dbReference>
<protein>
    <submittedName>
        <fullName evidence="1">Phospholipase D family protein</fullName>
    </submittedName>
</protein>
<dbReference type="RefSeq" id="WP_206583180.1">
    <property type="nucleotide sequence ID" value="NZ_JAFJZZ010000008.1"/>
</dbReference>
<proteinExistence type="predicted"/>
<gene>
    <name evidence="1" type="ORF">JYB65_13320</name>
</gene>
<dbReference type="EMBL" id="JAFJZZ010000008">
    <property type="protein sequence ID" value="MBN7774340.1"/>
    <property type="molecule type" value="Genomic_DNA"/>
</dbReference>
<dbReference type="Gene3D" id="3.30.870.10">
    <property type="entry name" value="Endonuclease Chain A"/>
    <property type="match status" value="1"/>
</dbReference>
<reference evidence="1" key="1">
    <citation type="submission" date="2021-02" db="EMBL/GenBank/DDBJ databases">
        <title>Abyssanaerobacter marinus gen.nov., sp., nov, anaerobic bacterium isolated from the Onnuri vent field of Indian Ocean and suggestion of Mogibacteriaceae fam. nov., and proposal of reclassification of ambiguous this family's genus member.</title>
        <authorList>
            <person name="Kim Y.J."/>
            <person name="Yang J.-A."/>
        </authorList>
    </citation>
    <scope>NUCLEOTIDE SEQUENCE</scope>
    <source>
        <strain evidence="1">DSM 2634</strain>
    </source>
</reference>
<name>A0A939IH16_CLOAM</name>
<accession>A0A939IH16</accession>
<comment type="caution">
    <text evidence="1">The sequence shown here is derived from an EMBL/GenBank/DDBJ whole genome shotgun (WGS) entry which is preliminary data.</text>
</comment>
<sequence>MFYIQDPRIESSFLLNEALLDACRYALYGAGTYAFVSADGIQLLMKNSAFEEFMNEGHYFLLMGTDEITNTKSLKKAEQFCSFYPNLTVRAFVHHTSGSTFHPKFSWFKYEQGGVLVLGSGNLTAKGLRRNTEAFVVQPLDEAEILIIEQKWNEWIESSQHCIKELDDPEVVRKAEQNTKNMFEKIMQVQPYPPTQSIDKGKISGDWVISGKAGRNTITEDEEDAWYSAGESNVLIAEIPIPHERKRNRLISFNMEPTLAKNFFDRELDSEYPVVLRQVTEKGDLKEVETAVVRLNSGGKYQIELGGTYVRKFYEENRMIGVFVKLSVRTFLYMMVTPDSPYYQALKEELNNYRWDMNHLVHYETDAGTLQSMVRSLPVLEYNRM</sequence>
<dbReference type="CDD" id="cd09117">
    <property type="entry name" value="PLDc_Bfil_DEXD_like"/>
    <property type="match status" value="1"/>
</dbReference>
<evidence type="ECO:0000313" key="1">
    <source>
        <dbReference type="EMBL" id="MBN7774340.1"/>
    </source>
</evidence>
<dbReference type="AlphaFoldDB" id="A0A939IH16"/>
<organism evidence="1 2">
    <name type="scientific">Clostridium aminobutyricum</name>
    <dbReference type="NCBI Taxonomy" id="33953"/>
    <lineage>
        <taxon>Bacteria</taxon>
        <taxon>Bacillati</taxon>
        <taxon>Bacillota</taxon>
        <taxon>Clostridia</taxon>
        <taxon>Eubacteriales</taxon>
        <taxon>Clostridiaceae</taxon>
        <taxon>Clostridium</taxon>
    </lineage>
</organism>
<keyword evidence="2" id="KW-1185">Reference proteome</keyword>